<dbReference type="Pfam" id="PF01135">
    <property type="entry name" value="PCMT"/>
    <property type="match status" value="1"/>
</dbReference>
<keyword evidence="3" id="KW-1185">Reference proteome</keyword>
<evidence type="ECO:0000256" key="1">
    <source>
        <dbReference type="SAM" id="SignalP"/>
    </source>
</evidence>
<dbReference type="Gene3D" id="3.40.50.150">
    <property type="entry name" value="Vaccinia Virus protein VP39"/>
    <property type="match status" value="1"/>
</dbReference>
<dbReference type="RefSeq" id="WP_303540220.1">
    <property type="nucleotide sequence ID" value="NZ_JAUOTP010000002.1"/>
</dbReference>
<dbReference type="PIRSF" id="PIRSF031679">
    <property type="entry name" value="Mtase_Alr7345_prd"/>
    <property type="match status" value="1"/>
</dbReference>
<dbReference type="CDD" id="cd02440">
    <property type="entry name" value="AdoMet_MTases"/>
    <property type="match status" value="1"/>
</dbReference>
<dbReference type="InterPro" id="IPR029063">
    <property type="entry name" value="SAM-dependent_MTases_sf"/>
</dbReference>
<evidence type="ECO:0000313" key="3">
    <source>
        <dbReference type="Proteomes" id="UP001169764"/>
    </source>
</evidence>
<reference evidence="2" key="1">
    <citation type="submission" date="2023-07" db="EMBL/GenBank/DDBJ databases">
        <authorList>
            <person name="Kim M."/>
        </authorList>
    </citation>
    <scope>NUCLEOTIDE SEQUENCE</scope>
    <source>
        <strain evidence="2">BIUV-7</strain>
    </source>
</reference>
<organism evidence="2 3">
    <name type="scientific">Sphingomonas natans</name>
    <dbReference type="NCBI Taxonomy" id="3063330"/>
    <lineage>
        <taxon>Bacteria</taxon>
        <taxon>Pseudomonadati</taxon>
        <taxon>Pseudomonadota</taxon>
        <taxon>Alphaproteobacteria</taxon>
        <taxon>Sphingomonadales</taxon>
        <taxon>Sphingomonadaceae</taxon>
        <taxon>Sphingomonas</taxon>
    </lineage>
</organism>
<feature type="signal peptide" evidence="1">
    <location>
        <begin position="1"/>
        <end position="23"/>
    </location>
</feature>
<gene>
    <name evidence="2" type="ORF">Q4F19_04430</name>
</gene>
<dbReference type="GO" id="GO:0032259">
    <property type="term" value="P:methylation"/>
    <property type="evidence" value="ECO:0007669"/>
    <property type="project" value="UniProtKB-KW"/>
</dbReference>
<dbReference type="Proteomes" id="UP001169764">
    <property type="component" value="Unassembled WGS sequence"/>
</dbReference>
<dbReference type="EMBL" id="JAUOTP010000002">
    <property type="protein sequence ID" value="MDO6413622.1"/>
    <property type="molecule type" value="Genomic_DNA"/>
</dbReference>
<feature type="chain" id="PRO_5047532214" evidence="1">
    <location>
        <begin position="24"/>
        <end position="247"/>
    </location>
</feature>
<name>A0ABT8Y6J0_9SPHN</name>
<protein>
    <submittedName>
        <fullName evidence="2">Class I SAM-dependent methyltransferase</fullName>
        <ecNumber evidence="2">2.1.1.-</ecNumber>
    </submittedName>
</protein>
<keyword evidence="2" id="KW-0808">Transferase</keyword>
<keyword evidence="1" id="KW-0732">Signal</keyword>
<dbReference type="GO" id="GO:0008168">
    <property type="term" value="F:methyltransferase activity"/>
    <property type="evidence" value="ECO:0007669"/>
    <property type="project" value="UniProtKB-KW"/>
</dbReference>
<dbReference type="InterPro" id="IPR016980">
    <property type="entry name" value="S-AdoMet-dep_MeTrfase_Alr7345"/>
</dbReference>
<proteinExistence type="predicted"/>
<accession>A0ABT8Y6J0</accession>
<sequence length="247" mass="26361">MKLVHRLGAAFLLSTAALAPAMAQTSIPAAVADKDRPQADKDRDADRKPAEMLKFAGVKAGMTVVDILPGAGYFTRLFSDVVGPKGKVIAYVPDEMLVKSQAALERANAFAAGRSNVVVIHSPLMAPNPPGMLADVVWTSQNYHDLHNMTGIDVVAYNRIVYAGLKPGGVYVVLDHVAPAGSGLADTGTTHRIDPATVKAEVIAAGFVFDGETKVLANPADKHDLKVFDPSLRGKTDQFVYRFKKPK</sequence>
<comment type="caution">
    <text evidence="2">The sequence shown here is derived from an EMBL/GenBank/DDBJ whole genome shotgun (WGS) entry which is preliminary data.</text>
</comment>
<evidence type="ECO:0000313" key="2">
    <source>
        <dbReference type="EMBL" id="MDO6413622.1"/>
    </source>
</evidence>
<keyword evidence="2" id="KW-0489">Methyltransferase</keyword>
<dbReference type="SUPFAM" id="SSF53335">
    <property type="entry name" value="S-adenosyl-L-methionine-dependent methyltransferases"/>
    <property type="match status" value="1"/>
</dbReference>
<dbReference type="EC" id="2.1.1.-" evidence="2"/>